<dbReference type="InterPro" id="IPR008266">
    <property type="entry name" value="Tyr_kinase_AS"/>
</dbReference>
<accession>A0ABQ9JKR8</accession>
<evidence type="ECO:0000313" key="3">
    <source>
        <dbReference type="Proteomes" id="UP001162164"/>
    </source>
</evidence>
<gene>
    <name evidence="2" type="ORF">NQ317_015510</name>
</gene>
<protein>
    <recommendedName>
        <fullName evidence="1">Protein kinase domain-containing protein</fullName>
    </recommendedName>
</protein>
<dbReference type="PANTHER" id="PTHR24416:SF611">
    <property type="entry name" value="TYROSINE-PROTEIN KINASE TRANSMEMBRANE RECEPTOR ROR"/>
    <property type="match status" value="1"/>
</dbReference>
<dbReference type="Gene3D" id="1.10.510.10">
    <property type="entry name" value="Transferase(Phosphotransferase) domain 1"/>
    <property type="match status" value="1"/>
</dbReference>
<dbReference type="PROSITE" id="PS00109">
    <property type="entry name" value="PROTEIN_KINASE_TYR"/>
    <property type="match status" value="1"/>
</dbReference>
<dbReference type="SUPFAM" id="SSF56112">
    <property type="entry name" value="Protein kinase-like (PK-like)"/>
    <property type="match status" value="1"/>
</dbReference>
<dbReference type="InterPro" id="IPR020635">
    <property type="entry name" value="Tyr_kinase_cat_dom"/>
</dbReference>
<dbReference type="PRINTS" id="PR00109">
    <property type="entry name" value="TYRKINASE"/>
</dbReference>
<dbReference type="InterPro" id="IPR000719">
    <property type="entry name" value="Prot_kinase_dom"/>
</dbReference>
<keyword evidence="3" id="KW-1185">Reference proteome</keyword>
<dbReference type="SMART" id="SM00219">
    <property type="entry name" value="TyrKc"/>
    <property type="match status" value="1"/>
</dbReference>
<dbReference type="InterPro" id="IPR050122">
    <property type="entry name" value="RTK"/>
</dbReference>
<dbReference type="InterPro" id="IPR001245">
    <property type="entry name" value="Ser-Thr/Tyr_kinase_cat_dom"/>
</dbReference>
<dbReference type="PANTHER" id="PTHR24416">
    <property type="entry name" value="TYROSINE-PROTEIN KINASE RECEPTOR"/>
    <property type="match status" value="1"/>
</dbReference>
<proteinExistence type="predicted"/>
<organism evidence="2 3">
    <name type="scientific">Molorchus minor</name>
    <dbReference type="NCBI Taxonomy" id="1323400"/>
    <lineage>
        <taxon>Eukaryota</taxon>
        <taxon>Metazoa</taxon>
        <taxon>Ecdysozoa</taxon>
        <taxon>Arthropoda</taxon>
        <taxon>Hexapoda</taxon>
        <taxon>Insecta</taxon>
        <taxon>Pterygota</taxon>
        <taxon>Neoptera</taxon>
        <taxon>Endopterygota</taxon>
        <taxon>Coleoptera</taxon>
        <taxon>Polyphaga</taxon>
        <taxon>Cucujiformia</taxon>
        <taxon>Chrysomeloidea</taxon>
        <taxon>Cerambycidae</taxon>
        <taxon>Lamiinae</taxon>
        <taxon>Monochamini</taxon>
        <taxon>Molorchus</taxon>
    </lineage>
</organism>
<sequence length="399" mass="46053">MDEIVLPVLSPSSNLVDDDNVKKNDDALKCLNIIEKIAYLLKYENNDFMDIIENLLAIAEDNQHRDSRYRNKKIELITTIISNLQDADTDELEQVKQEFKTVTYKFILDTSEVNKANWVNYVHIMFCCILVMYSEPIKNISSGQGAFGVVIQGSLKRSGKLPKSVAIKVSREFRYNKLIPYEGFILSKLNNENIVKFYAINKSATRIAIELMDFGNLNAAVEEVRFSKQNLLKILIDISSGMDYLCKQKFLHRDLACRNVFLNARKQCKIGDFGMTVYVGNTNGEYLETEYEPQDNNVSPETLRTKLFTRENDVWAMGILAWELFYISEHTNEFPPASFSMNIHLKRFQIFDELLPKAVRCPRKLHIYITRSLLNESPSQRPTFSAIKAKLKEMMTDND</sequence>
<dbReference type="Pfam" id="PF07714">
    <property type="entry name" value="PK_Tyr_Ser-Thr"/>
    <property type="match status" value="1"/>
</dbReference>
<evidence type="ECO:0000313" key="2">
    <source>
        <dbReference type="EMBL" id="KAJ8978786.1"/>
    </source>
</evidence>
<name>A0ABQ9JKR8_9CUCU</name>
<dbReference type="EMBL" id="JAPWTJ010000403">
    <property type="protein sequence ID" value="KAJ8978786.1"/>
    <property type="molecule type" value="Genomic_DNA"/>
</dbReference>
<dbReference type="Proteomes" id="UP001162164">
    <property type="component" value="Unassembled WGS sequence"/>
</dbReference>
<dbReference type="PROSITE" id="PS50011">
    <property type="entry name" value="PROTEIN_KINASE_DOM"/>
    <property type="match status" value="1"/>
</dbReference>
<reference evidence="2" key="1">
    <citation type="journal article" date="2023" name="Insect Mol. Biol.">
        <title>Genome sequencing provides insights into the evolution of gene families encoding plant cell wall-degrading enzymes in longhorned beetles.</title>
        <authorList>
            <person name="Shin N.R."/>
            <person name="Okamura Y."/>
            <person name="Kirsch R."/>
            <person name="Pauchet Y."/>
        </authorList>
    </citation>
    <scope>NUCLEOTIDE SEQUENCE</scope>
    <source>
        <strain evidence="2">MMC_N1</strain>
    </source>
</reference>
<comment type="caution">
    <text evidence="2">The sequence shown here is derived from an EMBL/GenBank/DDBJ whole genome shotgun (WGS) entry which is preliminary data.</text>
</comment>
<evidence type="ECO:0000259" key="1">
    <source>
        <dbReference type="PROSITE" id="PS50011"/>
    </source>
</evidence>
<feature type="domain" description="Protein kinase" evidence="1">
    <location>
        <begin position="136"/>
        <end position="395"/>
    </location>
</feature>
<dbReference type="InterPro" id="IPR011009">
    <property type="entry name" value="Kinase-like_dom_sf"/>
</dbReference>